<proteinExistence type="inferred from homology"/>
<evidence type="ECO:0000256" key="2">
    <source>
        <dbReference type="ARBA" id="ARBA00022475"/>
    </source>
</evidence>
<dbReference type="GO" id="GO:0016758">
    <property type="term" value="F:hexosyltransferase activity"/>
    <property type="evidence" value="ECO:0007669"/>
    <property type="project" value="InterPro"/>
</dbReference>
<reference evidence="9 10" key="1">
    <citation type="submission" date="2017-07" db="EMBL/GenBank/DDBJ databases">
        <authorList>
            <person name="Sun Z.S."/>
            <person name="Albrecht U."/>
            <person name="Echele G."/>
            <person name="Lee C.C."/>
        </authorList>
    </citation>
    <scope>NUCLEOTIDE SEQUENCE [LARGE SCALE GENOMIC DNA]</scope>
    <source>
        <strain evidence="9 10">P16-029</strain>
    </source>
</reference>
<feature type="transmembrane region" description="Helical" evidence="8">
    <location>
        <begin position="156"/>
        <end position="178"/>
    </location>
</feature>
<dbReference type="GO" id="GO:0005886">
    <property type="term" value="C:plasma membrane"/>
    <property type="evidence" value="ECO:0007669"/>
    <property type="project" value="UniProtKB-SubCell"/>
</dbReference>
<feature type="transmembrane region" description="Helical" evidence="8">
    <location>
        <begin position="397"/>
        <end position="419"/>
    </location>
</feature>
<feature type="transmembrane region" description="Helical" evidence="8">
    <location>
        <begin position="300"/>
        <end position="316"/>
    </location>
</feature>
<sequence length="442" mass="48630">MRALATESPRQRSRAALFSGAGVIMLWVAGRMTMLHVFIKPSSNYITGDVQYYLWWMQGGQPDPVVLPEYPLPVVWFLRALHWSAGDSYFIPAFATTMLLLDALLAVAMWIHGHRAGALWWIVLVPFLGPIMWNRFDMVPAVCMGLAALWYRRHPAACGVMIALGAAVKLWPALLILPMISRHKAAIRRLIAFGATGVALALASLLDGGWGRLVSPLTWQSGRGLQVESVPATVPVYQHFKNPDGGYKVEMSKYNAFEIFGPGASTWQSLSTILMALTVALAIGVALLSWRRNGLDHRSAVLADLVIIGALIIANKTLSPQYFVWWAAPAAMVLDRVSGENTSENPPDPNTLSWAQTWCWTAAMFLLITAFLTQQVYPLNYAGIIGLPPSRISTNLLVSRNIMTIVTFVACVVAFFASLRMHRPAQPTSAPTKPVHATLDER</sequence>
<keyword evidence="4 8" id="KW-0812">Transmembrane</keyword>
<evidence type="ECO:0000256" key="1">
    <source>
        <dbReference type="ARBA" id="ARBA00004651"/>
    </source>
</evidence>
<comment type="caution">
    <text evidence="9">The sequence shown here is derived from an EMBL/GenBank/DDBJ whole genome shotgun (WGS) entry which is preliminary data.</text>
</comment>
<keyword evidence="2" id="KW-1003">Cell membrane</keyword>
<feature type="transmembrane region" description="Helical" evidence="8">
    <location>
        <begin position="358"/>
        <end position="377"/>
    </location>
</feature>
<dbReference type="Pfam" id="PF09594">
    <property type="entry name" value="GT87"/>
    <property type="match status" value="1"/>
</dbReference>
<dbReference type="InterPro" id="IPR018584">
    <property type="entry name" value="GT87"/>
</dbReference>
<evidence type="ECO:0000313" key="10">
    <source>
        <dbReference type="Proteomes" id="UP000259211"/>
    </source>
</evidence>
<name>A0A3E2DHX0_9ACTN</name>
<evidence type="ECO:0000256" key="5">
    <source>
        <dbReference type="ARBA" id="ARBA00022989"/>
    </source>
</evidence>
<keyword evidence="6 8" id="KW-0472">Membrane</keyword>
<dbReference type="Proteomes" id="UP000259211">
    <property type="component" value="Unassembled WGS sequence"/>
</dbReference>
<accession>A0A3E2DHX0</accession>
<dbReference type="AlphaFoldDB" id="A0A3E2DHX0"/>
<keyword evidence="5 8" id="KW-1133">Transmembrane helix</keyword>
<feature type="transmembrane region" description="Helical" evidence="8">
    <location>
        <begin position="267"/>
        <end position="288"/>
    </location>
</feature>
<dbReference type="EMBL" id="NOWI01000004">
    <property type="protein sequence ID" value="RFT44884.1"/>
    <property type="molecule type" value="Genomic_DNA"/>
</dbReference>
<feature type="transmembrane region" description="Helical" evidence="8">
    <location>
        <begin position="118"/>
        <end position="136"/>
    </location>
</feature>
<evidence type="ECO:0000256" key="7">
    <source>
        <dbReference type="ARBA" id="ARBA00024033"/>
    </source>
</evidence>
<evidence type="ECO:0000256" key="8">
    <source>
        <dbReference type="SAM" id="Phobius"/>
    </source>
</evidence>
<comment type="subcellular location">
    <subcellularLocation>
        <location evidence="1">Cell membrane</location>
        <topology evidence="1">Multi-pass membrane protein</topology>
    </subcellularLocation>
</comment>
<evidence type="ECO:0000256" key="4">
    <source>
        <dbReference type="ARBA" id="ARBA00022692"/>
    </source>
</evidence>
<feature type="transmembrane region" description="Helical" evidence="8">
    <location>
        <begin position="89"/>
        <end position="111"/>
    </location>
</feature>
<feature type="transmembrane region" description="Helical" evidence="8">
    <location>
        <begin position="190"/>
        <end position="210"/>
    </location>
</feature>
<organism evidence="9 10">
    <name type="scientific">Cutibacterium avidum</name>
    <dbReference type="NCBI Taxonomy" id="33010"/>
    <lineage>
        <taxon>Bacteria</taxon>
        <taxon>Bacillati</taxon>
        <taxon>Actinomycetota</taxon>
        <taxon>Actinomycetes</taxon>
        <taxon>Propionibacteriales</taxon>
        <taxon>Propionibacteriaceae</taxon>
        <taxon>Cutibacterium</taxon>
    </lineage>
</organism>
<evidence type="ECO:0000256" key="3">
    <source>
        <dbReference type="ARBA" id="ARBA00022679"/>
    </source>
</evidence>
<comment type="similarity">
    <text evidence="7">Belongs to the glycosyltransferase 87 family.</text>
</comment>
<evidence type="ECO:0000313" key="9">
    <source>
        <dbReference type="EMBL" id="RFT44884.1"/>
    </source>
</evidence>
<keyword evidence="3" id="KW-0808">Transferase</keyword>
<gene>
    <name evidence="9" type="ORF">CHT91_05310</name>
</gene>
<dbReference type="PIRSF" id="PIRSF010361">
    <property type="entry name" value="UCP010361"/>
    <property type="match status" value="1"/>
</dbReference>
<feature type="transmembrane region" description="Helical" evidence="8">
    <location>
        <begin position="15"/>
        <end position="39"/>
    </location>
</feature>
<evidence type="ECO:0000256" key="6">
    <source>
        <dbReference type="ARBA" id="ARBA00023136"/>
    </source>
</evidence>
<protein>
    <submittedName>
        <fullName evidence="9">DUF2029 domain-containing protein</fullName>
    </submittedName>
</protein>
<dbReference type="InterPro" id="IPR016570">
    <property type="entry name" value="UCP010361"/>
</dbReference>